<keyword evidence="5" id="KW-0378">Hydrolase</keyword>
<comment type="similarity">
    <text evidence="2">Belongs to the glycosyl hydrolase 51 family.</text>
</comment>
<organism evidence="9 10">
    <name type="scientific">Roseomonas marmotae</name>
    <dbReference type="NCBI Taxonomy" id="2768161"/>
    <lineage>
        <taxon>Bacteria</taxon>
        <taxon>Pseudomonadati</taxon>
        <taxon>Pseudomonadota</taxon>
        <taxon>Alphaproteobacteria</taxon>
        <taxon>Acetobacterales</taxon>
        <taxon>Roseomonadaceae</taxon>
        <taxon>Roseomonas</taxon>
    </lineage>
</organism>
<dbReference type="RefSeq" id="WP_207447828.1">
    <property type="nucleotide sequence ID" value="NZ_CP061094.1"/>
</dbReference>
<evidence type="ECO:0000256" key="7">
    <source>
        <dbReference type="ARBA" id="ARBA00023295"/>
    </source>
</evidence>
<dbReference type="SMART" id="SM00813">
    <property type="entry name" value="Alpha-L-AF_C"/>
    <property type="match status" value="1"/>
</dbReference>
<dbReference type="EMBL" id="JACTNF010000012">
    <property type="protein sequence ID" value="MBO1075538.1"/>
    <property type="molecule type" value="Genomic_DNA"/>
</dbReference>
<sequence length="522" mass="57452">MMKITRRQLPAAFSGMAGGAGLASGREALAQPLPGLVRIDPAPLFPISPYLHMQFMEPLGVTDGSVAASWDDDADDWRRDFIETVRDLAPGAIRWGGLLSRYYRWREAVGPVAARRPMRNYQWGGWETNRVGTAEFVDLCRRVNAAPILSVNFLSDGHQRYARMREGDRTGDAREAADWVSYCNDPDDPARRRDGAAAPFDVRLWQIGNETSYGDAGFTKSQAIAHTISFAREMRARDPSIRLIGWGDRGRSDDPSLWAGDMLRQAGEHLDYIAIHMMQQLPPRRDTILRGRAYQDDPARAWAELIEMSGGIEARLAELEDVIAAQGTRTGIAVTEGHLSLTPHNANPILGEWLTGAYHARALNTYQRHGARVKIATAADFNGTRWTVAAVRLQVPRGVSYLTPAGSVMRLFGRHNGDQAVAASGGPADLDMVASRTGNRIFLHVANLSFDTAAEAAFTVDGGIISGGRVLEIAPENPRQAVTQDQPDVFTPRERPLGPGRTIRWRFPPTAVSVVELDFRPV</sequence>
<keyword evidence="6" id="KW-0119">Carbohydrate metabolism</keyword>
<gene>
    <name evidence="9" type="ORF">IAI60_13065</name>
</gene>
<dbReference type="SUPFAM" id="SSF51445">
    <property type="entry name" value="(Trans)glycosidases"/>
    <property type="match status" value="1"/>
</dbReference>
<evidence type="ECO:0000256" key="1">
    <source>
        <dbReference type="ARBA" id="ARBA00001462"/>
    </source>
</evidence>
<dbReference type="Proteomes" id="UP001518990">
    <property type="component" value="Unassembled WGS sequence"/>
</dbReference>
<keyword evidence="10" id="KW-1185">Reference proteome</keyword>
<dbReference type="InterPro" id="IPR017853">
    <property type="entry name" value="GH"/>
</dbReference>
<evidence type="ECO:0000313" key="10">
    <source>
        <dbReference type="Proteomes" id="UP001518990"/>
    </source>
</evidence>
<comment type="catalytic activity">
    <reaction evidence="1">
        <text>Hydrolysis of terminal non-reducing alpha-L-arabinofuranoside residues in alpha-L-arabinosides.</text>
        <dbReference type="EC" id="3.2.1.55"/>
    </reaction>
</comment>
<evidence type="ECO:0000256" key="6">
    <source>
        <dbReference type="ARBA" id="ARBA00023277"/>
    </source>
</evidence>
<evidence type="ECO:0000259" key="8">
    <source>
        <dbReference type="SMART" id="SM00813"/>
    </source>
</evidence>
<accession>A0ABS3KDI6</accession>
<dbReference type="InterPro" id="IPR006311">
    <property type="entry name" value="TAT_signal"/>
</dbReference>
<comment type="subunit">
    <text evidence="3">Homohexamer; trimer of dimers.</text>
</comment>
<name>A0ABS3KDI6_9PROT</name>
<comment type="caution">
    <text evidence="9">The sequence shown here is derived from an EMBL/GenBank/DDBJ whole genome shotgun (WGS) entry which is preliminary data.</text>
</comment>
<dbReference type="EC" id="3.2.1.55" evidence="4"/>
<dbReference type="Pfam" id="PF22848">
    <property type="entry name" value="ASD1_dom"/>
    <property type="match status" value="1"/>
</dbReference>
<keyword evidence="7" id="KW-0326">Glycosidase</keyword>
<evidence type="ECO:0000256" key="5">
    <source>
        <dbReference type="ARBA" id="ARBA00022801"/>
    </source>
</evidence>
<dbReference type="PANTHER" id="PTHR43576">
    <property type="entry name" value="ALPHA-L-ARABINOFURANOSIDASE C-RELATED"/>
    <property type="match status" value="1"/>
</dbReference>
<evidence type="ECO:0000256" key="2">
    <source>
        <dbReference type="ARBA" id="ARBA00007186"/>
    </source>
</evidence>
<proteinExistence type="inferred from homology"/>
<reference evidence="9 10" key="1">
    <citation type="submission" date="2020-09" db="EMBL/GenBank/DDBJ databases">
        <title>Roseomonas.</title>
        <authorList>
            <person name="Zhu W."/>
        </authorList>
    </citation>
    <scope>NUCLEOTIDE SEQUENCE [LARGE SCALE GENOMIC DNA]</scope>
    <source>
        <strain evidence="9 10">1311</strain>
    </source>
</reference>
<dbReference type="Gene3D" id="3.20.20.80">
    <property type="entry name" value="Glycosidases"/>
    <property type="match status" value="1"/>
</dbReference>
<dbReference type="PROSITE" id="PS51318">
    <property type="entry name" value="TAT"/>
    <property type="match status" value="1"/>
</dbReference>
<evidence type="ECO:0000256" key="4">
    <source>
        <dbReference type="ARBA" id="ARBA00012670"/>
    </source>
</evidence>
<dbReference type="InterPro" id="IPR013780">
    <property type="entry name" value="Glyco_hydro_b"/>
</dbReference>
<evidence type="ECO:0000313" key="9">
    <source>
        <dbReference type="EMBL" id="MBO1075538.1"/>
    </source>
</evidence>
<protein>
    <recommendedName>
        <fullName evidence="4">non-reducing end alpha-L-arabinofuranosidase</fullName>
        <ecNumber evidence="4">3.2.1.55</ecNumber>
    </recommendedName>
</protein>
<dbReference type="Gene3D" id="2.60.40.1180">
    <property type="entry name" value="Golgi alpha-mannosidase II"/>
    <property type="match status" value="1"/>
</dbReference>
<dbReference type="InterPro" id="IPR010720">
    <property type="entry name" value="Alpha-L-AF_C"/>
</dbReference>
<dbReference type="PANTHER" id="PTHR43576:SF2">
    <property type="entry name" value="INTRACELLULAR EXO-ALPHA-L-ARABINOFURANOSIDASE 2"/>
    <property type="match status" value="1"/>
</dbReference>
<feature type="domain" description="Alpha-L-arabinofuranosidase C-terminal" evidence="8">
    <location>
        <begin position="351"/>
        <end position="511"/>
    </location>
</feature>
<evidence type="ECO:0000256" key="3">
    <source>
        <dbReference type="ARBA" id="ARBA00011165"/>
    </source>
</evidence>
<dbReference type="InterPro" id="IPR055235">
    <property type="entry name" value="ASD1_cat"/>
</dbReference>